<evidence type="ECO:0000313" key="4">
    <source>
        <dbReference type="Proteomes" id="UP001168972"/>
    </source>
</evidence>
<dbReference type="InterPro" id="IPR001878">
    <property type="entry name" value="Znf_CCHC"/>
</dbReference>
<dbReference type="Pfam" id="PF00098">
    <property type="entry name" value="zf-CCHC"/>
    <property type="match status" value="1"/>
</dbReference>
<dbReference type="GO" id="GO:0008270">
    <property type="term" value="F:zinc ion binding"/>
    <property type="evidence" value="ECO:0007669"/>
    <property type="project" value="UniProtKB-KW"/>
</dbReference>
<organism evidence="3 4">
    <name type="scientific">Microctonus hyperodae</name>
    <name type="common">Parasitoid wasp</name>
    <dbReference type="NCBI Taxonomy" id="165561"/>
    <lineage>
        <taxon>Eukaryota</taxon>
        <taxon>Metazoa</taxon>
        <taxon>Ecdysozoa</taxon>
        <taxon>Arthropoda</taxon>
        <taxon>Hexapoda</taxon>
        <taxon>Insecta</taxon>
        <taxon>Pterygota</taxon>
        <taxon>Neoptera</taxon>
        <taxon>Endopterygota</taxon>
        <taxon>Hymenoptera</taxon>
        <taxon>Apocrita</taxon>
        <taxon>Ichneumonoidea</taxon>
        <taxon>Braconidae</taxon>
        <taxon>Euphorinae</taxon>
        <taxon>Microctonus</taxon>
    </lineage>
</organism>
<keyword evidence="1" id="KW-0479">Metal-binding</keyword>
<dbReference type="Proteomes" id="UP001168972">
    <property type="component" value="Unassembled WGS sequence"/>
</dbReference>
<feature type="domain" description="CCHC-type" evidence="2">
    <location>
        <begin position="124"/>
        <end position="138"/>
    </location>
</feature>
<dbReference type="GO" id="GO:0003676">
    <property type="term" value="F:nucleic acid binding"/>
    <property type="evidence" value="ECO:0007669"/>
    <property type="project" value="InterPro"/>
</dbReference>
<dbReference type="SMART" id="SM00343">
    <property type="entry name" value="ZnF_C2HC"/>
    <property type="match status" value="1"/>
</dbReference>
<dbReference type="PROSITE" id="PS50158">
    <property type="entry name" value="ZF_CCHC"/>
    <property type="match status" value="1"/>
</dbReference>
<sequence>MANVMSNTRLELLPKDNYDTWTMQVEALLTRCELWEYVIETIVKSELVAGTIKSRDELFTAEVLKVKTVEENEACKYASGEVTVDVWNAVKSTNKTKWSKTNNTNNNSTYNNIHKNNNKSKKIKCYRCGKAGHIASNCFTRKSSGNQQSNQPTANNVDETYALSHTVERGGKLSGVNLEWILDSGATAHLCGDLNLLNL</sequence>
<reference evidence="3" key="1">
    <citation type="journal article" date="2023" name="bioRxiv">
        <title>Scaffold-level genome assemblies of two parasitoid biocontrol wasps reveal the parthenogenesis mechanism and an associated novel virus.</title>
        <authorList>
            <person name="Inwood S."/>
            <person name="Skelly J."/>
            <person name="Guhlin J."/>
            <person name="Harrop T."/>
            <person name="Goldson S."/>
            <person name="Dearden P."/>
        </authorList>
    </citation>
    <scope>NUCLEOTIDE SEQUENCE</scope>
    <source>
        <strain evidence="3">Lincoln</strain>
        <tissue evidence="3">Whole body</tissue>
    </source>
</reference>
<dbReference type="EMBL" id="JAQQBR010000039">
    <property type="protein sequence ID" value="KAK0174284.1"/>
    <property type="molecule type" value="Genomic_DNA"/>
</dbReference>
<evidence type="ECO:0000256" key="1">
    <source>
        <dbReference type="PROSITE-ProRule" id="PRU00047"/>
    </source>
</evidence>
<dbReference type="Pfam" id="PF13961">
    <property type="entry name" value="DUF4219"/>
    <property type="match status" value="1"/>
</dbReference>
<keyword evidence="1" id="KW-0863">Zinc-finger</keyword>
<comment type="caution">
    <text evidence="3">The sequence shown here is derived from an EMBL/GenBank/DDBJ whole genome shotgun (WGS) entry which is preliminary data.</text>
</comment>
<reference evidence="3" key="2">
    <citation type="submission" date="2023-03" db="EMBL/GenBank/DDBJ databases">
        <authorList>
            <person name="Inwood S.N."/>
            <person name="Skelly J.G."/>
            <person name="Guhlin J."/>
            <person name="Harrop T.W.R."/>
            <person name="Goldson S.G."/>
            <person name="Dearden P.K."/>
        </authorList>
    </citation>
    <scope>NUCLEOTIDE SEQUENCE</scope>
    <source>
        <strain evidence="3">Lincoln</strain>
        <tissue evidence="3">Whole body</tissue>
    </source>
</reference>
<protein>
    <recommendedName>
        <fullName evidence="2">CCHC-type domain-containing protein</fullName>
    </recommendedName>
</protein>
<evidence type="ECO:0000259" key="2">
    <source>
        <dbReference type="PROSITE" id="PS50158"/>
    </source>
</evidence>
<dbReference type="InterPro" id="IPR036875">
    <property type="entry name" value="Znf_CCHC_sf"/>
</dbReference>
<proteinExistence type="predicted"/>
<keyword evidence="1" id="KW-0862">Zinc</keyword>
<evidence type="ECO:0000313" key="3">
    <source>
        <dbReference type="EMBL" id="KAK0174284.1"/>
    </source>
</evidence>
<gene>
    <name evidence="3" type="ORF">PV327_011026</name>
</gene>
<keyword evidence="4" id="KW-1185">Reference proteome</keyword>
<name>A0AA39FR49_MICHY</name>
<dbReference type="AlphaFoldDB" id="A0AA39FR49"/>
<dbReference type="Gene3D" id="4.10.60.10">
    <property type="entry name" value="Zinc finger, CCHC-type"/>
    <property type="match status" value="1"/>
</dbReference>
<dbReference type="InterPro" id="IPR025314">
    <property type="entry name" value="DUF4219"/>
</dbReference>
<dbReference type="SUPFAM" id="SSF57756">
    <property type="entry name" value="Retrovirus zinc finger-like domains"/>
    <property type="match status" value="1"/>
</dbReference>
<accession>A0AA39FR49</accession>